<keyword evidence="1" id="KW-0472">Membrane</keyword>
<keyword evidence="3" id="KW-1185">Reference proteome</keyword>
<feature type="transmembrane region" description="Helical" evidence="1">
    <location>
        <begin position="176"/>
        <end position="195"/>
    </location>
</feature>
<evidence type="ECO:0000313" key="3">
    <source>
        <dbReference type="Proteomes" id="UP000001542"/>
    </source>
</evidence>
<protein>
    <submittedName>
        <fullName evidence="2">Uncharacterized protein</fullName>
    </submittedName>
</protein>
<reference evidence="2" key="1">
    <citation type="submission" date="2006-10" db="EMBL/GenBank/DDBJ databases">
        <authorList>
            <person name="Amadeo P."/>
            <person name="Zhao Q."/>
            <person name="Wortman J."/>
            <person name="Fraser-Liggett C."/>
            <person name="Carlton J."/>
        </authorList>
    </citation>
    <scope>NUCLEOTIDE SEQUENCE</scope>
    <source>
        <strain evidence="2">G3</strain>
    </source>
</reference>
<dbReference type="VEuPathDB" id="TrichDB:TVAG_066790"/>
<sequence>MSLIYFGAGGLAPILATGVPPLLRLSSLKTWEGVYYPPQILISTSIYPILFIVVAFGFFIANYKGLEFTLGVFERAPIIPKSIFKNILTVINMTSNFSILALTIFDFQHFQVLNTILYSAFLISMVIYFLLLDLSNDKCFYTPSTAFWLIDCSLLFLVIIHLIYSHISFGCTDASIINTSSCFGYLVNLFIFARYSALYLEIRDRIIIFEDSTEPPKEDAE</sequence>
<reference evidence="2" key="2">
    <citation type="journal article" date="2007" name="Science">
        <title>Draft genome sequence of the sexually transmitted pathogen Trichomonas vaginalis.</title>
        <authorList>
            <person name="Carlton J.M."/>
            <person name="Hirt R.P."/>
            <person name="Silva J.C."/>
            <person name="Delcher A.L."/>
            <person name="Schatz M."/>
            <person name="Zhao Q."/>
            <person name="Wortman J.R."/>
            <person name="Bidwell S.L."/>
            <person name="Alsmark U.C.M."/>
            <person name="Besteiro S."/>
            <person name="Sicheritz-Ponten T."/>
            <person name="Noel C.J."/>
            <person name="Dacks J.B."/>
            <person name="Foster P.G."/>
            <person name="Simillion C."/>
            <person name="Van de Peer Y."/>
            <person name="Miranda-Saavedra D."/>
            <person name="Barton G.J."/>
            <person name="Westrop G.D."/>
            <person name="Mueller S."/>
            <person name="Dessi D."/>
            <person name="Fiori P.L."/>
            <person name="Ren Q."/>
            <person name="Paulsen I."/>
            <person name="Zhang H."/>
            <person name="Bastida-Corcuera F.D."/>
            <person name="Simoes-Barbosa A."/>
            <person name="Brown M.T."/>
            <person name="Hayes R.D."/>
            <person name="Mukherjee M."/>
            <person name="Okumura C.Y."/>
            <person name="Schneider R."/>
            <person name="Smith A.J."/>
            <person name="Vanacova S."/>
            <person name="Villalvazo M."/>
            <person name="Haas B.J."/>
            <person name="Pertea M."/>
            <person name="Feldblyum T.V."/>
            <person name="Utterback T.R."/>
            <person name="Shu C.L."/>
            <person name="Osoegawa K."/>
            <person name="de Jong P.J."/>
            <person name="Hrdy I."/>
            <person name="Horvathova L."/>
            <person name="Zubacova Z."/>
            <person name="Dolezal P."/>
            <person name="Malik S.B."/>
            <person name="Logsdon J.M. Jr."/>
            <person name="Henze K."/>
            <person name="Gupta A."/>
            <person name="Wang C.C."/>
            <person name="Dunne R.L."/>
            <person name="Upcroft J.A."/>
            <person name="Upcroft P."/>
            <person name="White O."/>
            <person name="Salzberg S.L."/>
            <person name="Tang P."/>
            <person name="Chiu C.-H."/>
            <person name="Lee Y.-S."/>
            <person name="Embley T.M."/>
            <person name="Coombs G.H."/>
            <person name="Mottram J.C."/>
            <person name="Tachezy J."/>
            <person name="Fraser-Liggett C.M."/>
            <person name="Johnson P.J."/>
        </authorList>
    </citation>
    <scope>NUCLEOTIDE SEQUENCE [LARGE SCALE GENOMIC DNA]</scope>
    <source>
        <strain evidence="2">G3</strain>
    </source>
</reference>
<gene>
    <name evidence="2" type="ORF">TVAG_066790</name>
</gene>
<keyword evidence="1" id="KW-1133">Transmembrane helix</keyword>
<name>A2DS95_TRIV3</name>
<proteinExistence type="predicted"/>
<feature type="transmembrane region" description="Helical" evidence="1">
    <location>
        <begin position="116"/>
        <end position="134"/>
    </location>
</feature>
<dbReference type="AlphaFoldDB" id="A2DS95"/>
<dbReference type="EMBL" id="DS113239">
    <property type="protein sequence ID" value="EAY16674.1"/>
    <property type="molecule type" value="Genomic_DNA"/>
</dbReference>
<evidence type="ECO:0000313" key="2">
    <source>
        <dbReference type="EMBL" id="EAY16674.1"/>
    </source>
</evidence>
<dbReference type="InParanoid" id="A2DS95"/>
<evidence type="ECO:0000256" key="1">
    <source>
        <dbReference type="SAM" id="Phobius"/>
    </source>
</evidence>
<accession>A2DS95</accession>
<keyword evidence="1" id="KW-0812">Transmembrane</keyword>
<organism evidence="2 3">
    <name type="scientific">Trichomonas vaginalis (strain ATCC PRA-98 / G3)</name>
    <dbReference type="NCBI Taxonomy" id="412133"/>
    <lineage>
        <taxon>Eukaryota</taxon>
        <taxon>Metamonada</taxon>
        <taxon>Parabasalia</taxon>
        <taxon>Trichomonadida</taxon>
        <taxon>Trichomonadidae</taxon>
        <taxon>Trichomonas</taxon>
    </lineage>
</organism>
<dbReference type="Proteomes" id="UP000001542">
    <property type="component" value="Unassembled WGS sequence"/>
</dbReference>
<feature type="transmembrane region" description="Helical" evidence="1">
    <location>
        <begin position="40"/>
        <end position="63"/>
    </location>
</feature>
<dbReference type="VEuPathDB" id="TrichDB:TVAGG3_0078820"/>
<feature type="transmembrane region" description="Helical" evidence="1">
    <location>
        <begin position="83"/>
        <end position="104"/>
    </location>
</feature>
<dbReference type="KEGG" id="tva:4774685"/>
<dbReference type="RefSeq" id="XP_001328897.1">
    <property type="nucleotide sequence ID" value="XM_001328862.1"/>
</dbReference>
<feature type="transmembrane region" description="Helical" evidence="1">
    <location>
        <begin position="146"/>
        <end position="164"/>
    </location>
</feature>